<dbReference type="PRINTS" id="PR00039">
    <property type="entry name" value="HTHLYSR"/>
</dbReference>
<dbReference type="InterPro" id="IPR036388">
    <property type="entry name" value="WH-like_DNA-bd_sf"/>
</dbReference>
<dbReference type="PANTHER" id="PTHR30126">
    <property type="entry name" value="HTH-TYPE TRANSCRIPTIONAL REGULATOR"/>
    <property type="match status" value="1"/>
</dbReference>
<keyword evidence="2" id="KW-0805">Transcription regulation</keyword>
<organism evidence="7 12">
    <name type="scientific">Dorea formicigenerans</name>
    <dbReference type="NCBI Taxonomy" id="39486"/>
    <lineage>
        <taxon>Bacteria</taxon>
        <taxon>Bacillati</taxon>
        <taxon>Bacillota</taxon>
        <taxon>Clostridia</taxon>
        <taxon>Lachnospirales</taxon>
        <taxon>Lachnospiraceae</taxon>
        <taxon>Dorea</taxon>
    </lineage>
</organism>
<reference evidence="11 12" key="1">
    <citation type="submission" date="2018-08" db="EMBL/GenBank/DDBJ databases">
        <title>A genome reference for cultivated species of the human gut microbiota.</title>
        <authorList>
            <person name="Zou Y."/>
            <person name="Xue W."/>
            <person name="Luo G."/>
        </authorList>
    </citation>
    <scope>NUCLEOTIDE SEQUENCE [LARGE SCALE GENOMIC DNA]</scope>
    <source>
        <strain evidence="7 12">AF12-11</strain>
        <strain evidence="10 13">AF36-1BH</strain>
        <strain evidence="9 14">AF42-21</strain>
        <strain evidence="8 15">AM23-7AC</strain>
        <strain evidence="6 11">OM03-2</strain>
    </source>
</reference>
<dbReference type="Gene3D" id="3.40.190.10">
    <property type="entry name" value="Periplasmic binding protein-like II"/>
    <property type="match status" value="2"/>
</dbReference>
<evidence type="ECO:0000313" key="15">
    <source>
        <dbReference type="Proteomes" id="UP000285666"/>
    </source>
</evidence>
<dbReference type="EMBL" id="QSAJ01000003">
    <property type="protein sequence ID" value="RGW55512.1"/>
    <property type="molecule type" value="Genomic_DNA"/>
</dbReference>
<dbReference type="PANTHER" id="PTHR30126:SF40">
    <property type="entry name" value="HTH-TYPE TRANSCRIPTIONAL REGULATOR GLTR"/>
    <property type="match status" value="1"/>
</dbReference>
<comment type="similarity">
    <text evidence="1">Belongs to the LysR transcriptional regulatory family.</text>
</comment>
<accession>A0A395XTZ2</accession>
<keyword evidence="4" id="KW-0804">Transcription</keyword>
<dbReference type="RefSeq" id="WP_117606006.1">
    <property type="nucleotide sequence ID" value="NZ_JAQDGW010000009.1"/>
</dbReference>
<dbReference type="Pfam" id="PF00126">
    <property type="entry name" value="HTH_1"/>
    <property type="match status" value="1"/>
</dbReference>
<dbReference type="GO" id="GO:0003700">
    <property type="term" value="F:DNA-binding transcription factor activity"/>
    <property type="evidence" value="ECO:0007669"/>
    <property type="project" value="InterPro"/>
</dbReference>
<dbReference type="Pfam" id="PF03466">
    <property type="entry name" value="LysR_substrate"/>
    <property type="match status" value="1"/>
</dbReference>
<evidence type="ECO:0000313" key="13">
    <source>
        <dbReference type="Proteomes" id="UP000283325"/>
    </source>
</evidence>
<dbReference type="EMBL" id="QRHN01000011">
    <property type="protein sequence ID" value="RHF78374.1"/>
    <property type="molecule type" value="Genomic_DNA"/>
</dbReference>
<proteinExistence type="inferred from homology"/>
<protein>
    <submittedName>
        <fullName evidence="7">LysR family transcriptional regulator</fullName>
    </submittedName>
</protein>
<feature type="domain" description="HTH lysR-type" evidence="5">
    <location>
        <begin position="8"/>
        <end position="58"/>
    </location>
</feature>
<evidence type="ECO:0000313" key="12">
    <source>
        <dbReference type="Proteomes" id="UP000266376"/>
    </source>
</evidence>
<evidence type="ECO:0000313" key="8">
    <source>
        <dbReference type="EMBL" id="RHF78374.1"/>
    </source>
</evidence>
<gene>
    <name evidence="9" type="ORF">DW054_12540</name>
    <name evidence="8" type="ORF">DW658_09175</name>
    <name evidence="7" type="ORF">DWV67_02205</name>
    <name evidence="10" type="ORF">DWZ98_12135</name>
    <name evidence="6" type="ORF">DXB36_03325</name>
</gene>
<sequence>MLDFRTNTFLTVCETMNFTEAAKRLNITQPAVSQHIRFLENEYNTQLFLYHNKQLYITQTGKVLKKRLMTMKNDQLSIFEEMKSVSGDIELLSIGVTMTIGEYAVVDRIADFMNHHPDMNLHIHFGNTSQLLSLLDEGKINLALVEGNYPKDRYGHMNYSTEDYIGVCKVSHTFLKKNPKTMNDLKNERLIVRESGSGTRNILEELLLARGMEIPDFERCIEVENMHTIIGLLKRDCGISFMYKIAVADELESGVLKEIKLSDFKMQHDFDFIWEKDSIYTDKYVEICKELSISK</sequence>
<dbReference type="Proteomes" id="UP000283325">
    <property type="component" value="Unassembled WGS sequence"/>
</dbReference>
<dbReference type="InterPro" id="IPR036390">
    <property type="entry name" value="WH_DNA-bd_sf"/>
</dbReference>
<evidence type="ECO:0000313" key="11">
    <source>
        <dbReference type="Proteomes" id="UP000260841"/>
    </source>
</evidence>
<dbReference type="Proteomes" id="UP000266376">
    <property type="component" value="Unassembled WGS sequence"/>
</dbReference>
<dbReference type="InterPro" id="IPR005119">
    <property type="entry name" value="LysR_subst-bd"/>
</dbReference>
<evidence type="ECO:0000256" key="1">
    <source>
        <dbReference type="ARBA" id="ARBA00009437"/>
    </source>
</evidence>
<evidence type="ECO:0000313" key="7">
    <source>
        <dbReference type="EMBL" id="RGW55512.1"/>
    </source>
</evidence>
<dbReference type="EMBL" id="QSVB01000002">
    <property type="protein sequence ID" value="RGN93357.1"/>
    <property type="molecule type" value="Genomic_DNA"/>
</dbReference>
<dbReference type="SUPFAM" id="SSF46785">
    <property type="entry name" value="Winged helix' DNA-binding domain"/>
    <property type="match status" value="1"/>
</dbReference>
<dbReference type="Gene3D" id="1.10.10.10">
    <property type="entry name" value="Winged helix-like DNA-binding domain superfamily/Winged helix DNA-binding domain"/>
    <property type="match status" value="1"/>
</dbReference>
<dbReference type="Proteomes" id="UP000284152">
    <property type="component" value="Unassembled WGS sequence"/>
</dbReference>
<evidence type="ECO:0000256" key="3">
    <source>
        <dbReference type="ARBA" id="ARBA00023125"/>
    </source>
</evidence>
<name>A0A395XTZ2_9FIRM</name>
<evidence type="ECO:0000313" key="6">
    <source>
        <dbReference type="EMBL" id="RGN93357.1"/>
    </source>
</evidence>
<dbReference type="InterPro" id="IPR000847">
    <property type="entry name" value="LysR_HTH_N"/>
</dbReference>
<dbReference type="SUPFAM" id="SSF53850">
    <property type="entry name" value="Periplasmic binding protein-like II"/>
    <property type="match status" value="1"/>
</dbReference>
<keyword evidence="3" id="KW-0238">DNA-binding</keyword>
<dbReference type="Proteomes" id="UP000285666">
    <property type="component" value="Unassembled WGS sequence"/>
</dbReference>
<evidence type="ECO:0000259" key="5">
    <source>
        <dbReference type="PROSITE" id="PS50931"/>
    </source>
</evidence>
<dbReference type="EMBL" id="QRNS01000022">
    <property type="protein sequence ID" value="RHK61387.1"/>
    <property type="molecule type" value="Genomic_DNA"/>
</dbReference>
<evidence type="ECO:0000313" key="10">
    <source>
        <dbReference type="EMBL" id="RHL86430.1"/>
    </source>
</evidence>
<dbReference type="GO" id="GO:0000976">
    <property type="term" value="F:transcription cis-regulatory region binding"/>
    <property type="evidence" value="ECO:0007669"/>
    <property type="project" value="TreeGrafter"/>
</dbReference>
<dbReference type="Proteomes" id="UP000260841">
    <property type="component" value="Unassembled WGS sequence"/>
</dbReference>
<evidence type="ECO:0000313" key="14">
    <source>
        <dbReference type="Proteomes" id="UP000284152"/>
    </source>
</evidence>
<dbReference type="AlphaFoldDB" id="A0A395XTZ2"/>
<evidence type="ECO:0000313" key="9">
    <source>
        <dbReference type="EMBL" id="RHK61387.1"/>
    </source>
</evidence>
<dbReference type="PROSITE" id="PS50931">
    <property type="entry name" value="HTH_LYSR"/>
    <property type="match status" value="1"/>
</dbReference>
<evidence type="ECO:0000256" key="2">
    <source>
        <dbReference type="ARBA" id="ARBA00023015"/>
    </source>
</evidence>
<evidence type="ECO:0000256" key="4">
    <source>
        <dbReference type="ARBA" id="ARBA00023163"/>
    </source>
</evidence>
<dbReference type="EMBL" id="QRPD01000011">
    <property type="protein sequence ID" value="RHL86430.1"/>
    <property type="molecule type" value="Genomic_DNA"/>
</dbReference>
<comment type="caution">
    <text evidence="7">The sequence shown here is derived from an EMBL/GenBank/DDBJ whole genome shotgun (WGS) entry which is preliminary data.</text>
</comment>